<evidence type="ECO:0000256" key="1">
    <source>
        <dbReference type="ARBA" id="ARBA00023015"/>
    </source>
</evidence>
<evidence type="ECO:0000313" key="7">
    <source>
        <dbReference type="Proteomes" id="UP001279642"/>
    </source>
</evidence>
<evidence type="ECO:0000256" key="3">
    <source>
        <dbReference type="ARBA" id="ARBA00023163"/>
    </source>
</evidence>
<dbReference type="SUPFAM" id="SSF46689">
    <property type="entry name" value="Homeodomain-like"/>
    <property type="match status" value="1"/>
</dbReference>
<dbReference type="Gene3D" id="1.10.357.10">
    <property type="entry name" value="Tetracycline Repressor, domain 2"/>
    <property type="match status" value="1"/>
</dbReference>
<keyword evidence="7" id="KW-1185">Reference proteome</keyword>
<comment type="caution">
    <text evidence="6">The sequence shown here is derived from an EMBL/GenBank/DDBJ whole genome shotgun (WGS) entry which is preliminary data.</text>
</comment>
<organism evidence="6 7">
    <name type="scientific">Dongia soli</name>
    <dbReference type="NCBI Taxonomy" id="600628"/>
    <lineage>
        <taxon>Bacteria</taxon>
        <taxon>Pseudomonadati</taxon>
        <taxon>Pseudomonadota</taxon>
        <taxon>Alphaproteobacteria</taxon>
        <taxon>Rhodospirillales</taxon>
        <taxon>Dongiaceae</taxon>
        <taxon>Dongia</taxon>
    </lineage>
</organism>
<dbReference type="InterPro" id="IPR009057">
    <property type="entry name" value="Homeodomain-like_sf"/>
</dbReference>
<name>A0ABU5EDR0_9PROT</name>
<dbReference type="PANTHER" id="PTHR30055">
    <property type="entry name" value="HTH-TYPE TRANSCRIPTIONAL REGULATOR RUTR"/>
    <property type="match status" value="1"/>
</dbReference>
<evidence type="ECO:0000256" key="4">
    <source>
        <dbReference type="PROSITE-ProRule" id="PRU00335"/>
    </source>
</evidence>
<evidence type="ECO:0000313" key="6">
    <source>
        <dbReference type="EMBL" id="MDY0884348.1"/>
    </source>
</evidence>
<evidence type="ECO:0000259" key="5">
    <source>
        <dbReference type="PROSITE" id="PS50977"/>
    </source>
</evidence>
<dbReference type="PROSITE" id="PS50977">
    <property type="entry name" value="HTH_TETR_2"/>
    <property type="match status" value="1"/>
</dbReference>
<dbReference type="InterPro" id="IPR001647">
    <property type="entry name" value="HTH_TetR"/>
</dbReference>
<keyword evidence="1" id="KW-0805">Transcription regulation</keyword>
<gene>
    <name evidence="6" type="ORF">SMD27_16005</name>
</gene>
<keyword evidence="3" id="KW-0804">Transcription</keyword>
<sequence length="231" mass="26709">MYQQDDLPELSHRDRKKARQRAELLRISLELFKEKGFDSTRMEDIALQADVSTPTVYNYFQTKRDVLVEILKQDRQDTRQAFDEIVENPASEPEDALAALVQANMNNIREPGDKRLWREILAAVARSHDKEDDSFEKNHEVFRRYIKRLLTHFIDAGKLAKGLPLDIAADVIFAINSHNLRYIASSERCTPERIRDISHEQFKLLMSNWRGEVKASSSKPRAAGKTTKKGK</sequence>
<dbReference type="SUPFAM" id="SSF48498">
    <property type="entry name" value="Tetracyclin repressor-like, C-terminal domain"/>
    <property type="match status" value="1"/>
</dbReference>
<dbReference type="RefSeq" id="WP_320509413.1">
    <property type="nucleotide sequence ID" value="NZ_JAXCLW010000004.1"/>
</dbReference>
<reference evidence="6 7" key="1">
    <citation type="journal article" date="2016" name="Antonie Van Leeuwenhoek">
        <title>Dongia soli sp. nov., isolated from soil from Dokdo, Korea.</title>
        <authorList>
            <person name="Kim D.U."/>
            <person name="Lee H."/>
            <person name="Kim H."/>
            <person name="Kim S.G."/>
            <person name="Ka J.O."/>
        </authorList>
    </citation>
    <scope>NUCLEOTIDE SEQUENCE [LARGE SCALE GENOMIC DNA]</scope>
    <source>
        <strain evidence="6 7">D78</strain>
    </source>
</reference>
<feature type="DNA-binding region" description="H-T-H motif" evidence="4">
    <location>
        <begin position="41"/>
        <end position="60"/>
    </location>
</feature>
<dbReference type="Pfam" id="PF00440">
    <property type="entry name" value="TetR_N"/>
    <property type="match status" value="1"/>
</dbReference>
<accession>A0ABU5EDR0</accession>
<protein>
    <submittedName>
        <fullName evidence="6">TetR/AcrR family transcriptional regulator</fullName>
    </submittedName>
</protein>
<dbReference type="InterPro" id="IPR036271">
    <property type="entry name" value="Tet_transcr_reg_TetR-rel_C_sf"/>
</dbReference>
<dbReference type="Proteomes" id="UP001279642">
    <property type="component" value="Unassembled WGS sequence"/>
</dbReference>
<keyword evidence="2 4" id="KW-0238">DNA-binding</keyword>
<evidence type="ECO:0000256" key="2">
    <source>
        <dbReference type="ARBA" id="ARBA00023125"/>
    </source>
</evidence>
<dbReference type="InterPro" id="IPR050109">
    <property type="entry name" value="HTH-type_TetR-like_transc_reg"/>
</dbReference>
<dbReference type="EMBL" id="JAXCLW010000004">
    <property type="protein sequence ID" value="MDY0884348.1"/>
    <property type="molecule type" value="Genomic_DNA"/>
</dbReference>
<feature type="domain" description="HTH tetR-type" evidence="5">
    <location>
        <begin position="18"/>
        <end position="78"/>
    </location>
</feature>
<proteinExistence type="predicted"/>
<dbReference type="PRINTS" id="PR00455">
    <property type="entry name" value="HTHTETR"/>
</dbReference>
<dbReference type="PANTHER" id="PTHR30055:SF234">
    <property type="entry name" value="HTH-TYPE TRANSCRIPTIONAL REGULATOR BETI"/>
    <property type="match status" value="1"/>
</dbReference>